<dbReference type="Gene3D" id="3.40.1520.20">
    <property type="match status" value="2"/>
</dbReference>
<dbReference type="HOGENOM" id="CLU_024178_0_0_5"/>
<feature type="region of interest" description="Disordered" evidence="5">
    <location>
        <begin position="441"/>
        <end position="465"/>
    </location>
</feature>
<evidence type="ECO:0000256" key="5">
    <source>
        <dbReference type="SAM" id="MobiDB-lite"/>
    </source>
</evidence>
<evidence type="ECO:0000256" key="2">
    <source>
        <dbReference type="ARBA" id="ARBA00023136"/>
    </source>
</evidence>
<name>Q07GX0_RHOP5</name>
<dbReference type="eggNOG" id="COG2885">
    <property type="taxonomic scope" value="Bacteria"/>
</dbReference>
<evidence type="ECO:0000256" key="3">
    <source>
        <dbReference type="ARBA" id="ARBA00023237"/>
    </source>
</evidence>
<protein>
    <submittedName>
        <fullName evidence="7">OmpA/MotB domain protein</fullName>
    </submittedName>
</protein>
<dbReference type="InterPro" id="IPR006665">
    <property type="entry name" value="OmpA-like"/>
</dbReference>
<dbReference type="SUPFAM" id="SSF103088">
    <property type="entry name" value="OmpA-like"/>
    <property type="match status" value="1"/>
</dbReference>
<evidence type="ECO:0000256" key="1">
    <source>
        <dbReference type="ARBA" id="ARBA00004442"/>
    </source>
</evidence>
<dbReference type="PROSITE" id="PS51257">
    <property type="entry name" value="PROKAR_LIPOPROTEIN"/>
    <property type="match status" value="1"/>
</dbReference>
<dbReference type="PRINTS" id="PR01021">
    <property type="entry name" value="OMPADOMAIN"/>
</dbReference>
<evidence type="ECO:0000256" key="4">
    <source>
        <dbReference type="PROSITE-ProRule" id="PRU00473"/>
    </source>
</evidence>
<dbReference type="Gene3D" id="3.30.1330.60">
    <property type="entry name" value="OmpA-like domain"/>
    <property type="match status" value="1"/>
</dbReference>
<accession>Q07GX0</accession>
<dbReference type="Pfam" id="PF00691">
    <property type="entry name" value="OmpA"/>
    <property type="match status" value="1"/>
</dbReference>
<dbReference type="AlphaFoldDB" id="Q07GX0"/>
<evidence type="ECO:0000259" key="6">
    <source>
        <dbReference type="PROSITE" id="PS51123"/>
    </source>
</evidence>
<dbReference type="KEGG" id="rpe:RPE_4895"/>
<evidence type="ECO:0000313" key="7">
    <source>
        <dbReference type="EMBL" id="ABJ08814.1"/>
    </source>
</evidence>
<dbReference type="InterPro" id="IPR036737">
    <property type="entry name" value="OmpA-like_sf"/>
</dbReference>
<dbReference type="CDD" id="cd07185">
    <property type="entry name" value="OmpA_C-like"/>
    <property type="match status" value="1"/>
</dbReference>
<reference evidence="7" key="1">
    <citation type="submission" date="2006-09" db="EMBL/GenBank/DDBJ databases">
        <title>Complete sequence of Rhodopseudomonas palustris BisA53.</title>
        <authorList>
            <consortium name="US DOE Joint Genome Institute"/>
            <person name="Copeland A."/>
            <person name="Lucas S."/>
            <person name="Lapidus A."/>
            <person name="Barry K."/>
            <person name="Detter J.C."/>
            <person name="Glavina del Rio T."/>
            <person name="Hammon N."/>
            <person name="Israni S."/>
            <person name="Dalin E."/>
            <person name="Tice H."/>
            <person name="Pitluck S."/>
            <person name="Chain P."/>
            <person name="Malfatti S."/>
            <person name="Shin M."/>
            <person name="Vergez L."/>
            <person name="Schmutz J."/>
            <person name="Larimer F."/>
            <person name="Land M."/>
            <person name="Hauser L."/>
            <person name="Pelletier D.A."/>
            <person name="Kyrpides N."/>
            <person name="Kim E."/>
            <person name="Harwood C.S."/>
            <person name="Oda Y."/>
            <person name="Richardson P."/>
        </authorList>
    </citation>
    <scope>NUCLEOTIDE SEQUENCE [LARGE SCALE GENOMIC DNA]</scope>
    <source>
        <strain evidence="7">BisA53</strain>
    </source>
</reference>
<dbReference type="PANTHER" id="PTHR30329:SF21">
    <property type="entry name" value="LIPOPROTEIN YIAD-RELATED"/>
    <property type="match status" value="1"/>
</dbReference>
<dbReference type="PANTHER" id="PTHR30329">
    <property type="entry name" value="STATOR ELEMENT OF FLAGELLAR MOTOR COMPLEX"/>
    <property type="match status" value="1"/>
</dbReference>
<dbReference type="OrthoDB" id="5525824at2"/>
<dbReference type="InterPro" id="IPR050330">
    <property type="entry name" value="Bact_OuterMem_StrucFunc"/>
</dbReference>
<feature type="domain" description="OmpA-like" evidence="6">
    <location>
        <begin position="350"/>
        <end position="465"/>
    </location>
</feature>
<organism evidence="7">
    <name type="scientific">Rhodopseudomonas palustris (strain BisA53)</name>
    <dbReference type="NCBI Taxonomy" id="316055"/>
    <lineage>
        <taxon>Bacteria</taxon>
        <taxon>Pseudomonadati</taxon>
        <taxon>Pseudomonadota</taxon>
        <taxon>Alphaproteobacteria</taxon>
        <taxon>Hyphomicrobiales</taxon>
        <taxon>Nitrobacteraceae</taxon>
        <taxon>Rhodopseudomonas</taxon>
    </lineage>
</organism>
<dbReference type="EMBL" id="CP000463">
    <property type="protein sequence ID" value="ABJ08814.1"/>
    <property type="molecule type" value="Genomic_DNA"/>
</dbReference>
<keyword evidence="2 4" id="KW-0472">Membrane</keyword>
<dbReference type="InterPro" id="IPR006664">
    <property type="entry name" value="OMP_bac"/>
</dbReference>
<gene>
    <name evidence="7" type="ordered locus">RPE_4895</name>
</gene>
<comment type="subcellular location">
    <subcellularLocation>
        <location evidence="1">Cell outer membrane</location>
    </subcellularLocation>
</comment>
<proteinExistence type="predicted"/>
<dbReference type="GO" id="GO:0009279">
    <property type="term" value="C:cell outer membrane"/>
    <property type="evidence" value="ECO:0007669"/>
    <property type="project" value="UniProtKB-SubCell"/>
</dbReference>
<sequence>MRGFVRSSSKWWPGAIPLVMLWGLACWSTTVPLETDLATSAAQSLKDTVLDKTQIAVAGRDVTFGTQAFSEEGRRSAVATIESVPGVRLVNDNTQLVAEASPYVWSVERDVVRVTLGGSAPLPASKAKLLDAARASLGGVEIADRLALSRGAPPRFDAAALLLVDQISRLKEGKITLTDTTVSLAGMAREIGGREAIAAALKNLPDGYSVASNEIKAPPYVFQVNKDPVAVSVTLTGYVPDNAVHAALAAAAGRSFVGDKIVDNLKASAGAPQGFANAVVTALTALSRLSTGSLVVSDRSVLLSGDAFYDEAVGQIRVGLSKELPQGWQSKVEVSVKPAAAPVDSTVCQQLFSDLLAKGKIRFESGKATIDGDSLGLLDRLIETAMRCSSAVIEIAGHTDGDGEAAANKALSERRAQAVVDYMVKAGLPADRFHPVGFGSAQPVASNDNDEGKAQNRRIEFTVRP</sequence>
<dbReference type="STRING" id="316055.RPE_4895"/>
<feature type="compositionally biased region" description="Basic and acidic residues" evidence="5">
    <location>
        <begin position="450"/>
        <end position="465"/>
    </location>
</feature>
<keyword evidence="3" id="KW-0998">Cell outer membrane</keyword>
<dbReference type="PROSITE" id="PS51123">
    <property type="entry name" value="OMPA_2"/>
    <property type="match status" value="1"/>
</dbReference>